<dbReference type="KEGG" id="pchm:VFPPC_00991"/>
<name>A0A179G734_METCM</name>
<reference evidence="1 2" key="1">
    <citation type="journal article" date="2016" name="PLoS Pathog.">
        <title>Biosynthesis of antibiotic leucinostatins in bio-control fungus Purpureocillium lilacinum and their inhibition on phytophthora revealed by genome mining.</title>
        <authorList>
            <person name="Wang G."/>
            <person name="Liu Z."/>
            <person name="Lin R."/>
            <person name="Li E."/>
            <person name="Mao Z."/>
            <person name="Ling J."/>
            <person name="Yang Y."/>
            <person name="Yin W.B."/>
            <person name="Xie B."/>
        </authorList>
    </citation>
    <scope>NUCLEOTIDE SEQUENCE [LARGE SCALE GENOMIC DNA]</scope>
    <source>
        <strain evidence="1">170</strain>
    </source>
</reference>
<dbReference type="AlphaFoldDB" id="A0A179G734"/>
<keyword evidence="2" id="KW-1185">Reference proteome</keyword>
<proteinExistence type="predicted"/>
<comment type="caution">
    <text evidence="1">The sequence shown here is derived from an EMBL/GenBank/DDBJ whole genome shotgun (WGS) entry which is preliminary data.</text>
</comment>
<dbReference type="GeneID" id="28844896"/>
<protein>
    <submittedName>
        <fullName evidence="1">Uncharacterized protein</fullName>
    </submittedName>
</protein>
<accession>A0A179G734</accession>
<evidence type="ECO:0000313" key="2">
    <source>
        <dbReference type="Proteomes" id="UP000078397"/>
    </source>
</evidence>
<dbReference type="Proteomes" id="UP000078397">
    <property type="component" value="Unassembled WGS sequence"/>
</dbReference>
<gene>
    <name evidence="1" type="ORF">VFPPC_00991</name>
</gene>
<organism evidence="1 2">
    <name type="scientific">Pochonia chlamydosporia 170</name>
    <dbReference type="NCBI Taxonomy" id="1380566"/>
    <lineage>
        <taxon>Eukaryota</taxon>
        <taxon>Fungi</taxon>
        <taxon>Dikarya</taxon>
        <taxon>Ascomycota</taxon>
        <taxon>Pezizomycotina</taxon>
        <taxon>Sordariomycetes</taxon>
        <taxon>Hypocreomycetidae</taxon>
        <taxon>Hypocreales</taxon>
        <taxon>Clavicipitaceae</taxon>
        <taxon>Pochonia</taxon>
    </lineage>
</organism>
<sequence length="75" mass="7993">MHVLGRNIHVSSILDGSLPALGRKIDGVLPAQPLAHTFNVRIVHCLSIDPSPMTWCSSCLLMQLTGLITSTDGSV</sequence>
<evidence type="ECO:0000313" key="1">
    <source>
        <dbReference type="EMBL" id="OAQ73223.1"/>
    </source>
</evidence>
<dbReference type="RefSeq" id="XP_018149306.1">
    <property type="nucleotide sequence ID" value="XM_018280902.1"/>
</dbReference>
<dbReference type="EMBL" id="LSBJ02000001">
    <property type="protein sequence ID" value="OAQ73223.1"/>
    <property type="molecule type" value="Genomic_DNA"/>
</dbReference>